<evidence type="ECO:0000313" key="7">
    <source>
        <dbReference type="EMBL" id="GAI42514.1"/>
    </source>
</evidence>
<keyword evidence="5" id="KW-0472">Membrane</keyword>
<dbReference type="GO" id="GO:0006979">
    <property type="term" value="P:response to oxidative stress"/>
    <property type="evidence" value="ECO:0007669"/>
    <property type="project" value="TreeGrafter"/>
</dbReference>
<evidence type="ECO:0000259" key="6">
    <source>
        <dbReference type="PROSITE" id="PS51352"/>
    </source>
</evidence>
<dbReference type="PANTHER" id="PTHR10681">
    <property type="entry name" value="THIOREDOXIN PEROXIDASE"/>
    <property type="match status" value="1"/>
</dbReference>
<dbReference type="SUPFAM" id="SSF52833">
    <property type="entry name" value="Thioredoxin-like"/>
    <property type="match status" value="1"/>
</dbReference>
<evidence type="ECO:0000256" key="3">
    <source>
        <dbReference type="ARBA" id="ARBA00023002"/>
    </source>
</evidence>
<keyword evidence="5" id="KW-0812">Transmembrane</keyword>
<evidence type="ECO:0000256" key="5">
    <source>
        <dbReference type="SAM" id="Phobius"/>
    </source>
</evidence>
<dbReference type="Gene3D" id="3.40.30.10">
    <property type="entry name" value="Glutaredoxin"/>
    <property type="match status" value="1"/>
</dbReference>
<dbReference type="GO" id="GO:0005829">
    <property type="term" value="C:cytosol"/>
    <property type="evidence" value="ECO:0007669"/>
    <property type="project" value="TreeGrafter"/>
</dbReference>
<gene>
    <name evidence="7" type="ORF">S06H3_44795</name>
</gene>
<sequence length="123" mass="14643">MSDLEKKISYPLIGDKFPEIKVQTTHSEFKLPDHYKKKWFVLFSYPADFTPVSATEFIAFTKRYEEFQNLNCELIGLSLDQVYSHIKWIEWIKQKFEVEVPFPIILAPPFTIIKFFLYIVIIS</sequence>
<proteinExistence type="predicted"/>
<dbReference type="PROSITE" id="PS51352">
    <property type="entry name" value="THIOREDOXIN_2"/>
    <property type="match status" value="1"/>
</dbReference>
<keyword evidence="3" id="KW-0560">Oxidoreductase</keyword>
<dbReference type="InterPro" id="IPR013766">
    <property type="entry name" value="Thioredoxin_domain"/>
</dbReference>
<keyword evidence="1" id="KW-0575">Peroxidase</keyword>
<comment type="caution">
    <text evidence="7">The sequence shown here is derived from an EMBL/GenBank/DDBJ whole genome shotgun (WGS) entry which is preliminary data.</text>
</comment>
<evidence type="ECO:0000256" key="1">
    <source>
        <dbReference type="ARBA" id="ARBA00022559"/>
    </source>
</evidence>
<dbReference type="GO" id="GO:0045454">
    <property type="term" value="P:cell redox homeostasis"/>
    <property type="evidence" value="ECO:0007669"/>
    <property type="project" value="TreeGrafter"/>
</dbReference>
<accession>X1QGX5</accession>
<feature type="domain" description="Thioredoxin" evidence="6">
    <location>
        <begin position="11"/>
        <end position="123"/>
    </location>
</feature>
<keyword evidence="4" id="KW-0676">Redox-active center</keyword>
<dbReference type="GO" id="GO:0033554">
    <property type="term" value="P:cellular response to stress"/>
    <property type="evidence" value="ECO:0007669"/>
    <property type="project" value="TreeGrafter"/>
</dbReference>
<dbReference type="GO" id="GO:0042744">
    <property type="term" value="P:hydrogen peroxide catabolic process"/>
    <property type="evidence" value="ECO:0007669"/>
    <property type="project" value="TreeGrafter"/>
</dbReference>
<dbReference type="Pfam" id="PF00578">
    <property type="entry name" value="AhpC-TSA"/>
    <property type="match status" value="1"/>
</dbReference>
<dbReference type="GO" id="GO:0008379">
    <property type="term" value="F:thioredoxin peroxidase activity"/>
    <property type="evidence" value="ECO:0007669"/>
    <property type="project" value="TreeGrafter"/>
</dbReference>
<dbReference type="PANTHER" id="PTHR10681:SF171">
    <property type="entry name" value="PEROXIREDOXIN 4"/>
    <property type="match status" value="1"/>
</dbReference>
<protein>
    <recommendedName>
        <fullName evidence="6">Thioredoxin domain-containing protein</fullName>
    </recommendedName>
</protein>
<keyword evidence="5" id="KW-1133">Transmembrane helix</keyword>
<feature type="transmembrane region" description="Helical" evidence="5">
    <location>
        <begin position="100"/>
        <end position="121"/>
    </location>
</feature>
<name>X1QGX5_9ZZZZ</name>
<dbReference type="AlphaFoldDB" id="X1QGX5"/>
<reference evidence="7" key="1">
    <citation type="journal article" date="2014" name="Front. Microbiol.">
        <title>High frequency of phylogenetically diverse reductive dehalogenase-homologous genes in deep subseafloor sedimentary metagenomes.</title>
        <authorList>
            <person name="Kawai M."/>
            <person name="Futagami T."/>
            <person name="Toyoda A."/>
            <person name="Takaki Y."/>
            <person name="Nishi S."/>
            <person name="Hori S."/>
            <person name="Arai W."/>
            <person name="Tsubouchi T."/>
            <person name="Morono Y."/>
            <person name="Uchiyama I."/>
            <person name="Ito T."/>
            <person name="Fujiyama A."/>
            <person name="Inagaki F."/>
            <person name="Takami H."/>
        </authorList>
    </citation>
    <scope>NUCLEOTIDE SEQUENCE</scope>
    <source>
        <strain evidence="7">Expedition CK06-06</strain>
    </source>
</reference>
<evidence type="ECO:0000256" key="4">
    <source>
        <dbReference type="ARBA" id="ARBA00023284"/>
    </source>
</evidence>
<evidence type="ECO:0000256" key="2">
    <source>
        <dbReference type="ARBA" id="ARBA00022862"/>
    </source>
</evidence>
<dbReference type="InterPro" id="IPR036249">
    <property type="entry name" value="Thioredoxin-like_sf"/>
</dbReference>
<organism evidence="7">
    <name type="scientific">marine sediment metagenome</name>
    <dbReference type="NCBI Taxonomy" id="412755"/>
    <lineage>
        <taxon>unclassified sequences</taxon>
        <taxon>metagenomes</taxon>
        <taxon>ecological metagenomes</taxon>
    </lineage>
</organism>
<dbReference type="EMBL" id="BARV01027902">
    <property type="protein sequence ID" value="GAI42514.1"/>
    <property type="molecule type" value="Genomic_DNA"/>
</dbReference>
<dbReference type="InterPro" id="IPR050217">
    <property type="entry name" value="Peroxiredoxin"/>
</dbReference>
<dbReference type="InterPro" id="IPR000866">
    <property type="entry name" value="AhpC/TSA"/>
</dbReference>
<keyword evidence="2" id="KW-0049">Antioxidant</keyword>